<reference evidence="2 3" key="1">
    <citation type="journal article" date="2019" name="Int. J. Syst. Evol. Microbiol.">
        <title>The Global Catalogue of Microorganisms (GCM) 10K type strain sequencing project: providing services to taxonomists for standard genome sequencing and annotation.</title>
        <authorList>
            <consortium name="The Broad Institute Genomics Platform"/>
            <consortium name="The Broad Institute Genome Sequencing Center for Infectious Disease"/>
            <person name="Wu L."/>
            <person name="Ma J."/>
        </authorList>
    </citation>
    <scope>NUCLEOTIDE SEQUENCE [LARGE SCALE GENOMIC DNA]</scope>
    <source>
        <strain evidence="2 3">JCM 4087</strain>
    </source>
</reference>
<organism evidence="2 3">
    <name type="scientific">Streptomyces thioluteus</name>
    <dbReference type="NCBI Taxonomy" id="66431"/>
    <lineage>
        <taxon>Bacteria</taxon>
        <taxon>Bacillati</taxon>
        <taxon>Actinomycetota</taxon>
        <taxon>Actinomycetes</taxon>
        <taxon>Kitasatosporales</taxon>
        <taxon>Streptomycetaceae</taxon>
        <taxon>Streptomyces</taxon>
    </lineage>
</organism>
<sequence>MMRRAIVAAALAAVSVLGTTTAAQARPADVDWDTCEAGGGTVAFSDLTEDWDVLFVCEGGTHDGQTISG</sequence>
<comment type="caution">
    <text evidence="2">The sequence shown here is derived from an EMBL/GenBank/DDBJ whole genome shotgun (WGS) entry which is preliminary data.</text>
</comment>
<keyword evidence="3" id="KW-1185">Reference proteome</keyword>
<proteinExistence type="predicted"/>
<accession>A0ABN3WIX9</accession>
<evidence type="ECO:0000313" key="2">
    <source>
        <dbReference type="EMBL" id="GAA2916191.1"/>
    </source>
</evidence>
<protein>
    <recommendedName>
        <fullName evidence="4">Secreted protein</fullName>
    </recommendedName>
</protein>
<evidence type="ECO:0000256" key="1">
    <source>
        <dbReference type="SAM" id="SignalP"/>
    </source>
</evidence>
<keyword evidence="1" id="KW-0732">Signal</keyword>
<dbReference type="EMBL" id="BAAAXZ010000036">
    <property type="protein sequence ID" value="GAA2916191.1"/>
    <property type="molecule type" value="Genomic_DNA"/>
</dbReference>
<dbReference type="Proteomes" id="UP001501102">
    <property type="component" value="Unassembled WGS sequence"/>
</dbReference>
<evidence type="ECO:0000313" key="3">
    <source>
        <dbReference type="Proteomes" id="UP001501102"/>
    </source>
</evidence>
<name>A0ABN3WIX9_STRTU</name>
<gene>
    <name evidence="2" type="ORF">GCM10020221_10040</name>
</gene>
<evidence type="ECO:0008006" key="4">
    <source>
        <dbReference type="Google" id="ProtNLM"/>
    </source>
</evidence>
<feature type="chain" id="PRO_5046142183" description="Secreted protein" evidence="1">
    <location>
        <begin position="26"/>
        <end position="69"/>
    </location>
</feature>
<feature type="signal peptide" evidence="1">
    <location>
        <begin position="1"/>
        <end position="25"/>
    </location>
</feature>
<dbReference type="RefSeq" id="WP_344961068.1">
    <property type="nucleotide sequence ID" value="NZ_BAAAXZ010000036.1"/>
</dbReference>